<feature type="transmembrane region" description="Helical" evidence="6">
    <location>
        <begin position="247"/>
        <end position="266"/>
    </location>
</feature>
<keyword evidence="5 6" id="KW-0472">Membrane</keyword>
<evidence type="ECO:0000313" key="8">
    <source>
        <dbReference type="EMBL" id="SVC37042.1"/>
    </source>
</evidence>
<evidence type="ECO:0000256" key="2">
    <source>
        <dbReference type="ARBA" id="ARBA00022475"/>
    </source>
</evidence>
<dbReference type="PANTHER" id="PTHR32322">
    <property type="entry name" value="INNER MEMBRANE TRANSPORTER"/>
    <property type="match status" value="1"/>
</dbReference>
<dbReference type="InterPro" id="IPR050638">
    <property type="entry name" value="AA-Vitamin_Transporters"/>
</dbReference>
<dbReference type="InterPro" id="IPR037185">
    <property type="entry name" value="EmrE-like"/>
</dbReference>
<feature type="transmembrane region" description="Helical" evidence="6">
    <location>
        <begin position="69"/>
        <end position="88"/>
    </location>
</feature>
<organism evidence="8">
    <name type="scientific">marine metagenome</name>
    <dbReference type="NCBI Taxonomy" id="408172"/>
    <lineage>
        <taxon>unclassified sequences</taxon>
        <taxon>metagenomes</taxon>
        <taxon>ecological metagenomes</taxon>
    </lineage>
</organism>
<feature type="transmembrane region" description="Helical" evidence="6">
    <location>
        <begin position="94"/>
        <end position="114"/>
    </location>
</feature>
<feature type="domain" description="EamA" evidence="7">
    <location>
        <begin position="151"/>
        <end position="288"/>
    </location>
</feature>
<feature type="transmembrane region" description="Helical" evidence="6">
    <location>
        <begin position="272"/>
        <end position="292"/>
    </location>
</feature>
<sequence length="303" mass="32414">MAPLLRVYGALLLVQLLFGLHYLTTQLVVERINPVEWAAVRISIAGVILLLLHRHRIARWPVGAEWRQVALLAALGIVVNTIFFSAGMAHTTPAHAALINCMIPVLTLTFAVLLGHERASRAQQAALVLALAGALVLLEADRFRFKGEYLLGDLLVLTNATSFALFLVFSRQAVDRYGAMGLTALVMAVGAIAMGPLALWSGYAHAAAWGALPQHVVLAGGYTIIFATVIAYSLNYYALGKVPSSQVALFIYLQPLIATSTSIAVGRDVLTLRLMVSATLILGGIALTALSYRDESKDSGNPS</sequence>
<gene>
    <name evidence="8" type="ORF">METZ01_LOCUS289896</name>
</gene>
<feature type="domain" description="EamA" evidence="7">
    <location>
        <begin position="10"/>
        <end position="137"/>
    </location>
</feature>
<name>A0A382LPL3_9ZZZZ</name>
<evidence type="ECO:0000256" key="1">
    <source>
        <dbReference type="ARBA" id="ARBA00004651"/>
    </source>
</evidence>
<protein>
    <recommendedName>
        <fullName evidence="7">EamA domain-containing protein</fullName>
    </recommendedName>
</protein>
<feature type="transmembrane region" description="Helical" evidence="6">
    <location>
        <begin position="37"/>
        <end position="57"/>
    </location>
</feature>
<feature type="transmembrane region" description="Helical" evidence="6">
    <location>
        <begin position="215"/>
        <end position="235"/>
    </location>
</feature>
<proteinExistence type="predicted"/>
<feature type="transmembrane region" description="Helical" evidence="6">
    <location>
        <begin position="7"/>
        <end position="25"/>
    </location>
</feature>
<comment type="subcellular location">
    <subcellularLocation>
        <location evidence="1">Cell membrane</location>
        <topology evidence="1">Multi-pass membrane protein</topology>
    </subcellularLocation>
</comment>
<dbReference type="SUPFAM" id="SSF103481">
    <property type="entry name" value="Multidrug resistance efflux transporter EmrE"/>
    <property type="match status" value="2"/>
</dbReference>
<feature type="transmembrane region" description="Helical" evidence="6">
    <location>
        <begin position="181"/>
        <end position="203"/>
    </location>
</feature>
<evidence type="ECO:0000256" key="3">
    <source>
        <dbReference type="ARBA" id="ARBA00022692"/>
    </source>
</evidence>
<evidence type="ECO:0000256" key="5">
    <source>
        <dbReference type="ARBA" id="ARBA00023136"/>
    </source>
</evidence>
<accession>A0A382LPL3</accession>
<evidence type="ECO:0000259" key="7">
    <source>
        <dbReference type="Pfam" id="PF00892"/>
    </source>
</evidence>
<keyword evidence="4 6" id="KW-1133">Transmembrane helix</keyword>
<feature type="transmembrane region" description="Helical" evidence="6">
    <location>
        <begin position="126"/>
        <end position="143"/>
    </location>
</feature>
<evidence type="ECO:0000256" key="4">
    <source>
        <dbReference type="ARBA" id="ARBA00022989"/>
    </source>
</evidence>
<feature type="transmembrane region" description="Helical" evidence="6">
    <location>
        <begin position="149"/>
        <end position="169"/>
    </location>
</feature>
<dbReference type="PANTHER" id="PTHR32322:SF18">
    <property type="entry name" value="S-ADENOSYLMETHIONINE_S-ADENOSYLHOMOCYSTEINE TRANSPORTER"/>
    <property type="match status" value="1"/>
</dbReference>
<dbReference type="InterPro" id="IPR000620">
    <property type="entry name" value="EamA_dom"/>
</dbReference>
<keyword evidence="2" id="KW-1003">Cell membrane</keyword>
<dbReference type="Pfam" id="PF00892">
    <property type="entry name" value="EamA"/>
    <property type="match status" value="2"/>
</dbReference>
<dbReference type="EMBL" id="UINC01087572">
    <property type="protein sequence ID" value="SVC37042.1"/>
    <property type="molecule type" value="Genomic_DNA"/>
</dbReference>
<evidence type="ECO:0000256" key="6">
    <source>
        <dbReference type="SAM" id="Phobius"/>
    </source>
</evidence>
<dbReference type="GO" id="GO:0005886">
    <property type="term" value="C:plasma membrane"/>
    <property type="evidence" value="ECO:0007669"/>
    <property type="project" value="UniProtKB-SubCell"/>
</dbReference>
<keyword evidence="3 6" id="KW-0812">Transmembrane</keyword>
<dbReference type="AlphaFoldDB" id="A0A382LPL3"/>
<reference evidence="8" key="1">
    <citation type="submission" date="2018-05" db="EMBL/GenBank/DDBJ databases">
        <authorList>
            <person name="Lanie J.A."/>
            <person name="Ng W.-L."/>
            <person name="Kazmierczak K.M."/>
            <person name="Andrzejewski T.M."/>
            <person name="Davidsen T.M."/>
            <person name="Wayne K.J."/>
            <person name="Tettelin H."/>
            <person name="Glass J.I."/>
            <person name="Rusch D."/>
            <person name="Podicherti R."/>
            <person name="Tsui H.-C.T."/>
            <person name="Winkler M.E."/>
        </authorList>
    </citation>
    <scope>NUCLEOTIDE SEQUENCE</scope>
</reference>